<keyword evidence="2" id="KW-0560">Oxidoreductase</keyword>
<evidence type="ECO:0000313" key="2">
    <source>
        <dbReference type="EMBL" id="VWO95263.1"/>
    </source>
</evidence>
<dbReference type="AlphaFoldDB" id="A0A5K1JU91"/>
<protein>
    <submittedName>
        <fullName evidence="2">Cytochrome P450 monooxygenase AKT7 )</fullName>
        <ecNumber evidence="2">1.-.-.-</ecNumber>
    </submittedName>
</protein>
<dbReference type="EC" id="1.-.-.-" evidence="2"/>
<proteinExistence type="predicted"/>
<name>A0A5K1JU91_9APHY</name>
<dbReference type="GO" id="GO:0004497">
    <property type="term" value="F:monooxygenase activity"/>
    <property type="evidence" value="ECO:0007669"/>
    <property type="project" value="UniProtKB-KW"/>
</dbReference>
<reference evidence="2" key="1">
    <citation type="submission" date="2019-10" db="EMBL/GenBank/DDBJ databases">
        <authorList>
            <person name="Nor Muhammad N."/>
        </authorList>
    </citation>
    <scope>NUCLEOTIDE SEQUENCE</scope>
</reference>
<keyword evidence="2" id="KW-0503">Monooxygenase</keyword>
<gene>
    <name evidence="2" type="primary">V5XZS6</name>
</gene>
<dbReference type="EMBL" id="LR724654">
    <property type="protein sequence ID" value="VWO95263.1"/>
    <property type="molecule type" value="Genomic_DNA"/>
</dbReference>
<feature type="region of interest" description="Disordered" evidence="1">
    <location>
        <begin position="1"/>
        <end position="20"/>
    </location>
</feature>
<evidence type="ECO:0000256" key="1">
    <source>
        <dbReference type="SAM" id="MobiDB-lite"/>
    </source>
</evidence>
<organism evidence="2">
    <name type="scientific">Ganoderma boninense</name>
    <dbReference type="NCBI Taxonomy" id="34458"/>
    <lineage>
        <taxon>Eukaryota</taxon>
        <taxon>Fungi</taxon>
        <taxon>Dikarya</taxon>
        <taxon>Basidiomycota</taxon>
        <taxon>Agaricomycotina</taxon>
        <taxon>Agaricomycetes</taxon>
        <taxon>Polyporales</taxon>
        <taxon>Polyporaceae</taxon>
        <taxon>Ganoderma</taxon>
    </lineage>
</organism>
<sequence length="159" mass="17721">MSPPTPPARANQPSPVKFTGSLTPEQRARVLKLTDLILRGRGSFAKGIGSRLELVDVSVYERHEDGKMHAEVAFEIDVDEGNHNRVPRACCHVRRTTSSRFTESPLDNPPRGARLRIVNKTVSFGARTVSVRTEIWDTTNRRLVATGIHNQMTPSEPKL</sequence>
<accession>A0A5K1JU91</accession>